<dbReference type="Proteomes" id="UP000427108">
    <property type="component" value="Chromosome"/>
</dbReference>
<evidence type="ECO:0000256" key="1">
    <source>
        <dbReference type="SAM" id="SignalP"/>
    </source>
</evidence>
<accession>A0A6B8N4M6</accession>
<feature type="signal peptide" evidence="1">
    <location>
        <begin position="1"/>
        <end position="23"/>
    </location>
</feature>
<reference evidence="2 3" key="1">
    <citation type="submission" date="2019-11" db="EMBL/GenBank/DDBJ databases">
        <title>Isolation and Application of One Kind of P-Hydroxybenzoic Acid Degrading Bacterium in Mitigating Cropping Obstacle of Cucumber.</title>
        <authorList>
            <person name="Wu F."/>
            <person name="An Y."/>
        </authorList>
    </citation>
    <scope>NUCLEOTIDE SEQUENCE [LARGE SCALE GENOMIC DNA]</scope>
    <source>
        <strain evidence="2 3">P620</strain>
    </source>
</reference>
<dbReference type="OrthoDB" id="6895606at2"/>
<proteinExistence type="predicted"/>
<dbReference type="EMBL" id="CP046115">
    <property type="protein sequence ID" value="QGN39601.1"/>
    <property type="molecule type" value="Genomic_DNA"/>
</dbReference>
<gene>
    <name evidence="2" type="ORF">GJ746_20870</name>
</gene>
<keyword evidence="1" id="KW-0732">Signal</keyword>
<dbReference type="AlphaFoldDB" id="A0A6B8N4M6"/>
<sequence length="325" mass="35261">MKGKLKRSALMVMLASLSASGMAAAESPAATATTTSTVAVMSIPAYTLITDSLNSLVPRVNGKVNEPVMRLVCDMARGDRVRADIIRALENSKVNVAAVPVQGSPLSVLVHGDTRQQQSVCASYLATSLFDAPDNVRYRGVKKEQVSEEKLLPAPAKWKVWEEQKTETVTTERQTVSWDTTKFAQDVKVQVALAKATAQLYALLATNLGTQPQTAAMVDARVKQSLADLAGDYLNSVQQMYRDTQAQTMTVNLLNETGYAVSDGSGNILRRSDAGLRLTYRGIEWLGNGKILGKDHFVNLSLRDIPVAVAEPVVEEKTPVKGRRK</sequence>
<protein>
    <submittedName>
        <fullName evidence="2">Uncharacterized protein</fullName>
    </submittedName>
</protein>
<feature type="chain" id="PRO_5025643892" evidence="1">
    <location>
        <begin position="24"/>
        <end position="325"/>
    </location>
</feature>
<organism evidence="2 3">
    <name type="scientific">Klebsiella oxytoca</name>
    <dbReference type="NCBI Taxonomy" id="571"/>
    <lineage>
        <taxon>Bacteria</taxon>
        <taxon>Pseudomonadati</taxon>
        <taxon>Pseudomonadota</taxon>
        <taxon>Gammaproteobacteria</taxon>
        <taxon>Enterobacterales</taxon>
        <taxon>Enterobacteriaceae</taxon>
        <taxon>Klebsiella/Raoultella group</taxon>
        <taxon>Klebsiella</taxon>
    </lineage>
</organism>
<evidence type="ECO:0000313" key="3">
    <source>
        <dbReference type="Proteomes" id="UP000427108"/>
    </source>
</evidence>
<dbReference type="RefSeq" id="WP_154681903.1">
    <property type="nucleotide sequence ID" value="NZ_CP046115.1"/>
</dbReference>
<name>A0A6B8N4M6_KLEOX</name>
<evidence type="ECO:0000313" key="2">
    <source>
        <dbReference type="EMBL" id="QGN39601.1"/>
    </source>
</evidence>